<dbReference type="Proteomes" id="UP000198287">
    <property type="component" value="Unassembled WGS sequence"/>
</dbReference>
<accession>A0A226ETR3</accession>
<dbReference type="PANTHER" id="PTHR45862">
    <property type="entry name" value="PROTEIN SGT1 HOMOLOG"/>
    <property type="match status" value="1"/>
</dbReference>
<dbReference type="Pfam" id="PF05002">
    <property type="entry name" value="SGS"/>
    <property type="match status" value="1"/>
</dbReference>
<dbReference type="GO" id="GO:0005737">
    <property type="term" value="C:cytoplasm"/>
    <property type="evidence" value="ECO:0007669"/>
    <property type="project" value="UniProtKB-ARBA"/>
</dbReference>
<dbReference type="Pfam" id="PF04969">
    <property type="entry name" value="CS"/>
    <property type="match status" value="1"/>
</dbReference>
<keyword evidence="5" id="KW-1185">Reference proteome</keyword>
<evidence type="ECO:0000313" key="5">
    <source>
        <dbReference type="Proteomes" id="UP000198287"/>
    </source>
</evidence>
<dbReference type="GO" id="GO:0051087">
    <property type="term" value="F:protein-folding chaperone binding"/>
    <property type="evidence" value="ECO:0007669"/>
    <property type="project" value="InterPro"/>
</dbReference>
<evidence type="ECO:0000256" key="1">
    <source>
        <dbReference type="SAM" id="MobiDB-lite"/>
    </source>
</evidence>
<feature type="domain" description="CS" evidence="3">
    <location>
        <begin position="21"/>
        <end position="110"/>
    </location>
</feature>
<dbReference type="STRING" id="158441.A0A226ETR3"/>
<dbReference type="OMA" id="KVHMTAD"/>
<dbReference type="AlphaFoldDB" id="A0A226ETR3"/>
<proteinExistence type="predicted"/>
<sequence>MEASKEPVAEGGSAELQQTPKPVVRMDFYQTDSDVVVTIFLKNQKQDEVSVDYSTESFRLAAKYPDGSDYLREVHLAKRIRPDDCSFKVLSTKIEIKLHKQDGGPWATLEVDKSSNKEFKPLYPSSSKKKFDWDKVEKDIAKQEKDDPDADINSLFSKIFESGDENTKKAMMKSMQESGGTVLSTNWEEVGKKRVEISPPDGMEFKKY</sequence>
<gene>
    <name evidence="4" type="ORF">Fcan01_06201</name>
</gene>
<protein>
    <submittedName>
        <fullName evidence="4">Protein SGT1 A</fullName>
    </submittedName>
</protein>
<dbReference type="InterPro" id="IPR007052">
    <property type="entry name" value="CS_dom"/>
</dbReference>
<dbReference type="InterPro" id="IPR008978">
    <property type="entry name" value="HSP20-like_chaperone"/>
</dbReference>
<dbReference type="OrthoDB" id="1898560at2759"/>
<feature type="region of interest" description="Disordered" evidence="1">
    <location>
        <begin position="1"/>
        <end position="22"/>
    </location>
</feature>
<name>A0A226ETR3_FOLCA</name>
<dbReference type="InterPro" id="IPR044563">
    <property type="entry name" value="Sgt1-like"/>
</dbReference>
<comment type="caution">
    <text evidence="4">The sequence shown here is derived from an EMBL/GenBank/DDBJ whole genome shotgun (WGS) entry which is preliminary data.</text>
</comment>
<evidence type="ECO:0000259" key="3">
    <source>
        <dbReference type="PROSITE" id="PS51203"/>
    </source>
</evidence>
<evidence type="ECO:0000313" key="4">
    <source>
        <dbReference type="EMBL" id="OXA60537.1"/>
    </source>
</evidence>
<dbReference type="Gene3D" id="2.60.40.790">
    <property type="match status" value="1"/>
</dbReference>
<dbReference type="PROSITE" id="PS51048">
    <property type="entry name" value="SGS"/>
    <property type="match status" value="1"/>
</dbReference>
<reference evidence="4 5" key="1">
    <citation type="submission" date="2015-12" db="EMBL/GenBank/DDBJ databases">
        <title>The genome of Folsomia candida.</title>
        <authorList>
            <person name="Faddeeva A."/>
            <person name="Derks M.F."/>
            <person name="Anvar Y."/>
            <person name="Smit S."/>
            <person name="Van Straalen N."/>
            <person name="Roelofs D."/>
        </authorList>
    </citation>
    <scope>NUCLEOTIDE SEQUENCE [LARGE SCALE GENOMIC DNA]</scope>
    <source>
        <strain evidence="4 5">VU population</strain>
        <tissue evidence="4">Whole body</tissue>
    </source>
</reference>
<dbReference type="PROSITE" id="PS51203">
    <property type="entry name" value="CS"/>
    <property type="match status" value="1"/>
</dbReference>
<dbReference type="FunFam" id="2.60.40.790:FF:000012">
    <property type="entry name" value="SGT1 homolog, MIS12 kinetochore complex assembly cochaperone"/>
    <property type="match status" value="1"/>
</dbReference>
<feature type="domain" description="SGS" evidence="2">
    <location>
        <begin position="122"/>
        <end position="208"/>
    </location>
</feature>
<dbReference type="InterPro" id="IPR007699">
    <property type="entry name" value="SGS_dom"/>
</dbReference>
<organism evidence="4 5">
    <name type="scientific">Folsomia candida</name>
    <name type="common">Springtail</name>
    <dbReference type="NCBI Taxonomy" id="158441"/>
    <lineage>
        <taxon>Eukaryota</taxon>
        <taxon>Metazoa</taxon>
        <taxon>Ecdysozoa</taxon>
        <taxon>Arthropoda</taxon>
        <taxon>Hexapoda</taxon>
        <taxon>Collembola</taxon>
        <taxon>Entomobryomorpha</taxon>
        <taxon>Isotomoidea</taxon>
        <taxon>Isotomidae</taxon>
        <taxon>Proisotominae</taxon>
        <taxon>Folsomia</taxon>
    </lineage>
</organism>
<dbReference type="EMBL" id="LNIX01000002">
    <property type="protein sequence ID" value="OXA60537.1"/>
    <property type="molecule type" value="Genomic_DNA"/>
</dbReference>
<dbReference type="SUPFAM" id="SSF49764">
    <property type="entry name" value="HSP20-like chaperones"/>
    <property type="match status" value="1"/>
</dbReference>
<evidence type="ECO:0000259" key="2">
    <source>
        <dbReference type="PROSITE" id="PS51048"/>
    </source>
</evidence>